<dbReference type="GeneID" id="108733240"/>
<dbReference type="AlphaFoldDB" id="A0A1W4W6W1"/>
<dbReference type="RefSeq" id="XP_018319829.1">
    <property type="nucleotide sequence ID" value="XM_018464327.2"/>
</dbReference>
<keyword evidence="2" id="KW-1185">Reference proteome</keyword>
<dbReference type="KEGG" id="apln:108733240"/>
<reference evidence="3" key="1">
    <citation type="submission" date="2025-08" db="UniProtKB">
        <authorList>
            <consortium name="RefSeq"/>
        </authorList>
    </citation>
    <scope>IDENTIFICATION</scope>
    <source>
        <tissue evidence="3">Entire body</tissue>
    </source>
</reference>
<organism evidence="2 3">
    <name type="scientific">Agrilus planipennis</name>
    <name type="common">Emerald ash borer</name>
    <name type="synonym">Agrilus marcopoli</name>
    <dbReference type="NCBI Taxonomy" id="224129"/>
    <lineage>
        <taxon>Eukaryota</taxon>
        <taxon>Metazoa</taxon>
        <taxon>Ecdysozoa</taxon>
        <taxon>Arthropoda</taxon>
        <taxon>Hexapoda</taxon>
        <taxon>Insecta</taxon>
        <taxon>Pterygota</taxon>
        <taxon>Neoptera</taxon>
        <taxon>Endopterygota</taxon>
        <taxon>Coleoptera</taxon>
        <taxon>Polyphaga</taxon>
        <taxon>Elateriformia</taxon>
        <taxon>Buprestoidea</taxon>
        <taxon>Buprestidae</taxon>
        <taxon>Agrilinae</taxon>
        <taxon>Agrilus</taxon>
    </lineage>
</organism>
<accession>A0A1W4W6W1</accession>
<sequence>MVLLFHLISSVIVFSSVSCFSWDYLVGLVKEYENYNRRYHEKNSKLQFGYFLKTPRKLDEDKIEEKALLELISLVASQTINKPTFTSEFAVETDPSLMDISNNKENNLLVGNIVTTANDKLLAENINSIDLDEAQSSVSSSTAQLDNKSSNNKETTAKWLSYIPKNYSTIKGIVQDLPKRTKKQIII</sequence>
<gene>
    <name evidence="3" type="primary">LOC108733240</name>
</gene>
<protein>
    <submittedName>
        <fullName evidence="3">Uncharacterized protein LOC108733240 isoform X1</fullName>
    </submittedName>
</protein>
<name>A0A1W4W6W1_AGRPL</name>
<feature type="chain" id="PRO_5010710740" evidence="1">
    <location>
        <begin position="20"/>
        <end position="187"/>
    </location>
</feature>
<evidence type="ECO:0000313" key="2">
    <source>
        <dbReference type="Proteomes" id="UP000192223"/>
    </source>
</evidence>
<dbReference type="InParanoid" id="A0A1W4W6W1"/>
<evidence type="ECO:0000313" key="3">
    <source>
        <dbReference type="RefSeq" id="XP_018319829.1"/>
    </source>
</evidence>
<evidence type="ECO:0000256" key="1">
    <source>
        <dbReference type="SAM" id="SignalP"/>
    </source>
</evidence>
<proteinExistence type="predicted"/>
<keyword evidence="1" id="KW-0732">Signal</keyword>
<dbReference type="Proteomes" id="UP000192223">
    <property type="component" value="Unplaced"/>
</dbReference>
<feature type="signal peptide" evidence="1">
    <location>
        <begin position="1"/>
        <end position="19"/>
    </location>
</feature>